<dbReference type="EMBL" id="PVQB02000850">
    <property type="protein sequence ID" value="KAF4333401.1"/>
    <property type="molecule type" value="Genomic_DNA"/>
</dbReference>
<evidence type="ECO:0000313" key="4">
    <source>
        <dbReference type="EMBL" id="KAF4333401.1"/>
    </source>
</evidence>
<reference evidence="4" key="2">
    <citation type="submission" date="2020-02" db="EMBL/GenBank/DDBJ databases">
        <title>Identification and distribution of gene clusters putatively required for synthesis of sphingolipid metabolism inhibitors in phylogenetically diverse species of the filamentous fungus Fusarium.</title>
        <authorList>
            <person name="Kim H.-S."/>
            <person name="Busman M."/>
            <person name="Brown D.W."/>
            <person name="Divon H."/>
            <person name="Uhlig S."/>
            <person name="Proctor R.H."/>
        </authorList>
    </citation>
    <scope>NUCLEOTIDE SEQUENCE</scope>
    <source>
        <strain evidence="4">NRRL 25174</strain>
    </source>
</reference>
<sequence>MRSYFSIKALSLALLSFAHAQDLSEDLAGAIADYNSLSLFRSLLSAAPQVLTETLSSKDTNVTVLVPTNDAIKGYLKASGISDVTELNQTTLQTFFSYHIMVASLSSTDFDESRGLSVPTLLKSESFNNRTAGPQIQSQFGDNADGQVIFASRVQKGKRADGNASGPTVNLRAGEEQNIKMTAVDGSWGAKNASRFQIVDKVLLPPISCSNTVKAANDKRLDGLNAALIKAGLWPALDALKNVTCLAPSTQAFKDAGSPDVKLSKEALGGALLAHTLDEVTYSNYLRDGQVIGTLNKTEVRVSIIGDNIYFNNAKIIEPNVLTNNGLIHILDSVIEAGGKPSETSTGTSTAETASATSSVTQSTSSSATVSPDKGNSGSRLSSGLWTLSVLVAARAIF</sequence>
<organism evidence="4 5">
    <name type="scientific">Fusarium beomiforme</name>
    <dbReference type="NCBI Taxonomy" id="44412"/>
    <lineage>
        <taxon>Eukaryota</taxon>
        <taxon>Fungi</taxon>
        <taxon>Dikarya</taxon>
        <taxon>Ascomycota</taxon>
        <taxon>Pezizomycotina</taxon>
        <taxon>Sordariomycetes</taxon>
        <taxon>Hypocreomycetidae</taxon>
        <taxon>Hypocreales</taxon>
        <taxon>Nectriaceae</taxon>
        <taxon>Fusarium</taxon>
        <taxon>Fusarium burgessii species complex</taxon>
    </lineage>
</organism>
<gene>
    <name evidence="4" type="ORF">FBEOM_12789</name>
</gene>
<dbReference type="InterPro" id="IPR000782">
    <property type="entry name" value="FAS1_domain"/>
</dbReference>
<accession>A0A9P5DPY3</accession>
<dbReference type="InterPro" id="IPR036378">
    <property type="entry name" value="FAS1_dom_sf"/>
</dbReference>
<dbReference type="PANTHER" id="PTHR10900:SF77">
    <property type="entry name" value="FI19380P1"/>
    <property type="match status" value="1"/>
</dbReference>
<comment type="caution">
    <text evidence="4">The sequence shown here is derived from an EMBL/GenBank/DDBJ whole genome shotgun (WGS) entry which is preliminary data.</text>
</comment>
<reference evidence="4" key="1">
    <citation type="journal article" date="2017" name="Mycologia">
        <title>Fusarium algeriense, sp. nov., a novel toxigenic crown rot pathogen of durum wheat from Algeria is nested in the Fusarium burgessii species complex.</title>
        <authorList>
            <person name="Laraba I."/>
            <person name="Keddad A."/>
            <person name="Boureghda H."/>
            <person name="Abdallah N."/>
            <person name="Vaughan M.M."/>
            <person name="Proctor R.H."/>
            <person name="Busman M."/>
            <person name="O'Donnell K."/>
        </authorList>
    </citation>
    <scope>NUCLEOTIDE SEQUENCE</scope>
    <source>
        <strain evidence="4">NRRL 25174</strain>
    </source>
</reference>
<dbReference type="PANTHER" id="PTHR10900">
    <property type="entry name" value="PERIOSTIN-RELATED"/>
    <property type="match status" value="1"/>
</dbReference>
<name>A0A9P5DPY3_9HYPO</name>
<evidence type="ECO:0000256" key="2">
    <source>
        <dbReference type="SAM" id="SignalP"/>
    </source>
</evidence>
<dbReference type="Pfam" id="PF02469">
    <property type="entry name" value="Fasciclin"/>
    <property type="match status" value="2"/>
</dbReference>
<proteinExistence type="predicted"/>
<dbReference type="Gene3D" id="2.30.180.10">
    <property type="entry name" value="FAS1 domain"/>
    <property type="match status" value="2"/>
</dbReference>
<feature type="compositionally biased region" description="Low complexity" evidence="1">
    <location>
        <begin position="342"/>
        <end position="371"/>
    </location>
</feature>
<dbReference type="SUPFAM" id="SSF82153">
    <property type="entry name" value="FAS1 domain"/>
    <property type="match status" value="2"/>
</dbReference>
<dbReference type="Proteomes" id="UP000730481">
    <property type="component" value="Unassembled WGS sequence"/>
</dbReference>
<evidence type="ECO:0000256" key="1">
    <source>
        <dbReference type="SAM" id="MobiDB-lite"/>
    </source>
</evidence>
<feature type="domain" description="FAS1" evidence="3">
    <location>
        <begin position="208"/>
        <end position="335"/>
    </location>
</feature>
<feature type="region of interest" description="Disordered" evidence="1">
    <location>
        <begin position="341"/>
        <end position="381"/>
    </location>
</feature>
<dbReference type="SMART" id="SM00554">
    <property type="entry name" value="FAS1"/>
    <property type="match status" value="2"/>
</dbReference>
<dbReference type="InterPro" id="IPR050904">
    <property type="entry name" value="Adhesion/Biosynth-related"/>
</dbReference>
<evidence type="ECO:0000313" key="5">
    <source>
        <dbReference type="Proteomes" id="UP000730481"/>
    </source>
</evidence>
<dbReference type="AlphaFoldDB" id="A0A9P5DPY3"/>
<protein>
    <submittedName>
        <fullName evidence="4">Transforming growth factor-beta-induced ig-h3</fullName>
    </submittedName>
</protein>
<dbReference type="PROSITE" id="PS50213">
    <property type="entry name" value="FAS1"/>
    <property type="match status" value="2"/>
</dbReference>
<feature type="domain" description="FAS1" evidence="3">
    <location>
        <begin position="24"/>
        <end position="203"/>
    </location>
</feature>
<keyword evidence="5" id="KW-1185">Reference proteome</keyword>
<evidence type="ECO:0000259" key="3">
    <source>
        <dbReference type="PROSITE" id="PS50213"/>
    </source>
</evidence>
<feature type="chain" id="PRO_5040120141" evidence="2">
    <location>
        <begin position="21"/>
        <end position="398"/>
    </location>
</feature>
<dbReference type="OrthoDB" id="286301at2759"/>
<keyword evidence="2" id="KW-0732">Signal</keyword>
<feature type="signal peptide" evidence="2">
    <location>
        <begin position="1"/>
        <end position="20"/>
    </location>
</feature>